<dbReference type="EMBL" id="BAAAUF010000038">
    <property type="protein sequence ID" value="GAA3053276.1"/>
    <property type="molecule type" value="Genomic_DNA"/>
</dbReference>
<gene>
    <name evidence="2" type="ORF">GCM10010448_40600</name>
</gene>
<feature type="signal peptide" evidence="1">
    <location>
        <begin position="1"/>
        <end position="32"/>
    </location>
</feature>
<dbReference type="RefSeq" id="WP_234518340.1">
    <property type="nucleotide sequence ID" value="NZ_BAAAUF010000038.1"/>
</dbReference>
<evidence type="ECO:0008006" key="4">
    <source>
        <dbReference type="Google" id="ProtNLM"/>
    </source>
</evidence>
<feature type="chain" id="PRO_5046806388" description="SH3b domain-containing protein" evidence="1">
    <location>
        <begin position="33"/>
        <end position="134"/>
    </location>
</feature>
<keyword evidence="1" id="KW-0732">Signal</keyword>
<evidence type="ECO:0000256" key="1">
    <source>
        <dbReference type="SAM" id="SignalP"/>
    </source>
</evidence>
<dbReference type="Proteomes" id="UP001501532">
    <property type="component" value="Unassembled WGS sequence"/>
</dbReference>
<sequence>MKSSLRTRSARVLPAGLLAVAMLTAGAPGAFAASPSVATNTNVIAASITVQPSKTELKLGESVTFAGRTQGLKTGDVLSLQRYSGGKWVVVKTVRVVNGDAYSISATRLASRGTERFRVIHGNTMSPTVTVVVR</sequence>
<proteinExistence type="predicted"/>
<protein>
    <recommendedName>
        <fullName evidence="4">SH3b domain-containing protein</fullName>
    </recommendedName>
</protein>
<organism evidence="2 3">
    <name type="scientific">Streptomyces glomeratus</name>
    <dbReference type="NCBI Taxonomy" id="284452"/>
    <lineage>
        <taxon>Bacteria</taxon>
        <taxon>Bacillati</taxon>
        <taxon>Actinomycetota</taxon>
        <taxon>Actinomycetes</taxon>
        <taxon>Kitasatosporales</taxon>
        <taxon>Streptomycetaceae</taxon>
        <taxon>Streptomyces</taxon>
    </lineage>
</organism>
<keyword evidence="3" id="KW-1185">Reference proteome</keyword>
<evidence type="ECO:0000313" key="3">
    <source>
        <dbReference type="Proteomes" id="UP001501532"/>
    </source>
</evidence>
<reference evidence="3" key="1">
    <citation type="journal article" date="2019" name="Int. J. Syst. Evol. Microbiol.">
        <title>The Global Catalogue of Microorganisms (GCM) 10K type strain sequencing project: providing services to taxonomists for standard genome sequencing and annotation.</title>
        <authorList>
            <consortium name="The Broad Institute Genomics Platform"/>
            <consortium name="The Broad Institute Genome Sequencing Center for Infectious Disease"/>
            <person name="Wu L."/>
            <person name="Ma J."/>
        </authorList>
    </citation>
    <scope>NUCLEOTIDE SEQUENCE [LARGE SCALE GENOMIC DNA]</scope>
    <source>
        <strain evidence="3">JCM 9091</strain>
    </source>
</reference>
<accession>A0ABP6LQH3</accession>
<name>A0ABP6LQH3_9ACTN</name>
<comment type="caution">
    <text evidence="2">The sequence shown here is derived from an EMBL/GenBank/DDBJ whole genome shotgun (WGS) entry which is preliminary data.</text>
</comment>
<evidence type="ECO:0000313" key="2">
    <source>
        <dbReference type="EMBL" id="GAA3053276.1"/>
    </source>
</evidence>